<feature type="coiled-coil region" evidence="1">
    <location>
        <begin position="86"/>
        <end position="113"/>
    </location>
</feature>
<evidence type="ECO:0000256" key="2">
    <source>
        <dbReference type="SAM" id="MobiDB-lite"/>
    </source>
</evidence>
<feature type="region of interest" description="Disordered" evidence="2">
    <location>
        <begin position="1037"/>
        <end position="1081"/>
    </location>
</feature>
<feature type="coiled-coil region" evidence="1">
    <location>
        <begin position="696"/>
        <end position="744"/>
    </location>
</feature>
<reference evidence="3" key="1">
    <citation type="submission" date="2019-03" db="EMBL/GenBank/DDBJ databases">
        <title>Long read genome sequence of the mycoparasitic Pythium oligandrum ATCC 38472 isolated from sugarbeet rhizosphere.</title>
        <authorList>
            <person name="Gaulin E."/>
        </authorList>
    </citation>
    <scope>NUCLEOTIDE SEQUENCE</scope>
    <source>
        <strain evidence="3">ATCC 38472_TT</strain>
    </source>
</reference>
<sequence>MASDDGLGRAIARDLDDHWRYDDTEDEEQMVGYAEDDGMTKLTQWVMRYQREIEQLPHQVVEALGEAMELTRHEMDEQSAQVLAVLHDKDERIRELEALLVEKEAENTKSTRTIAVQAEDIAQGKPDMVDQSVQCDDQVGQAQLQAMAIRLEEQHEQIQVLSDDVDRYRLEAASLRSLHERAVAITTAQATQTDEEVATSSPDQALRVMAALRGQLERVEAHNRELQALLERLEIEKNATQGSSEDDFVAIECELTKAVHSMTDSTSCAVMELFTDPLPPDMSKTNTTRAIQAELDASLGRIAELTALSDQLQAKLRFSKKLHRQQAKDKEQLQVQLDASTSTNASLAEQLARCQQELLERNGKAPTSIPSSQESSMPLGKPGTTADVLQLQLSAREQENLELVRQLCEMKAKCYETENTRVQLESKCREMELNAQQQRQQIEKSQVSHLESYMEKINTTLAKIEQEKIKLSEENESLKRQVQSLTQELTAKQIVTSSMRSCGTETEATRELEHLRALPEYQEMETRLVLLKNQLDGAQQRYEGLQRTIETERTRRSEEEKKQFQSVQDEKAKYEALMDELRDAFDAVQNEFTEYQAASTEAHEESEKRIVYLTRCVEECSRLVDSDGSFSTRDIYDTIVNLSKNLVNLRPTPALATKKKAKAAGPAMASSGLGASKRDKRDLLAMDEVLKDRLQVETWRLRAAKLEEALRAAKLQNKTFEDIVNQLEDQMEGVKVEIKDRMTKEAALLNKQNNAKMEAANAKVQCATLTSRLAEACGELKRSQESVTTTEKELVRVRAALQRKTELLSSQKQKNEVLERELEKRTQRLLQLEGVEKSLLGMQQKQKDQVLAMQELRQQCNAYQEMHLELTRQVESEKNQVTSLQTRIKGLRQENGLLREQVKSQTKRVVEAAVEKAAKASHSQQTRPGDTEAALEQTKALKRRVLQKQEVIIAQKTKIASLEAQVTTQQTRLLALTQSQRVLQETQRLTQQSMLQGVEDIKTELEASVATRVEELDGLRASLYDACEVFVHCRTSAPSKKANKADTKKRDPWSSTSDSSATASMRSYMHPEEDEDPSQSRVRTEILSELRHYAHLSAHDLEDLNIVDGTRREDPTEDRNHGRRIQEELWTRKQAQRVLEELEHALEVTPQDCRTEICQVLEFLCGPETKVSSVKHARRY</sequence>
<keyword evidence="4" id="KW-1185">Reference proteome</keyword>
<accession>A0A8K1CKS6</accession>
<dbReference type="AlphaFoldDB" id="A0A8K1CKS6"/>
<proteinExistence type="predicted"/>
<feature type="compositionally biased region" description="Low complexity" evidence="2">
    <location>
        <begin position="1054"/>
        <end position="1064"/>
    </location>
</feature>
<keyword evidence="1" id="KW-0175">Coiled coil</keyword>
<comment type="caution">
    <text evidence="3">The sequence shown here is derived from an EMBL/GenBank/DDBJ whole genome shotgun (WGS) entry which is preliminary data.</text>
</comment>
<evidence type="ECO:0000313" key="3">
    <source>
        <dbReference type="EMBL" id="TMW65349.1"/>
    </source>
</evidence>
<dbReference type="EMBL" id="SPLM01000037">
    <property type="protein sequence ID" value="TMW65349.1"/>
    <property type="molecule type" value="Genomic_DNA"/>
</dbReference>
<feature type="coiled-coil region" evidence="1">
    <location>
        <begin position="801"/>
        <end position="908"/>
    </location>
</feature>
<dbReference type="OrthoDB" id="168369at2759"/>
<feature type="coiled-coil region" evidence="1">
    <location>
        <begin position="421"/>
        <end position="495"/>
    </location>
</feature>
<gene>
    <name evidence="3" type="ORF">Poli38472_007991</name>
</gene>
<name>A0A8K1CKS6_PYTOL</name>
<feature type="region of interest" description="Disordered" evidence="2">
    <location>
        <begin position="362"/>
        <end position="383"/>
    </location>
</feature>
<feature type="compositionally biased region" description="Basic and acidic residues" evidence="2">
    <location>
        <begin position="1043"/>
        <end position="1052"/>
    </location>
</feature>
<feature type="coiled-coil region" evidence="1">
    <location>
        <begin position="209"/>
        <end position="243"/>
    </location>
</feature>
<evidence type="ECO:0000313" key="4">
    <source>
        <dbReference type="Proteomes" id="UP000794436"/>
    </source>
</evidence>
<protein>
    <submittedName>
        <fullName evidence="3">Uncharacterized protein</fullName>
    </submittedName>
</protein>
<feature type="coiled-coil region" evidence="1">
    <location>
        <begin position="521"/>
        <end position="598"/>
    </location>
</feature>
<organism evidence="3 4">
    <name type="scientific">Pythium oligandrum</name>
    <name type="common">Mycoparasitic fungus</name>
    <dbReference type="NCBI Taxonomy" id="41045"/>
    <lineage>
        <taxon>Eukaryota</taxon>
        <taxon>Sar</taxon>
        <taxon>Stramenopiles</taxon>
        <taxon>Oomycota</taxon>
        <taxon>Peronosporomycetes</taxon>
        <taxon>Pythiales</taxon>
        <taxon>Pythiaceae</taxon>
        <taxon>Pythium</taxon>
    </lineage>
</organism>
<evidence type="ECO:0000256" key="1">
    <source>
        <dbReference type="SAM" id="Coils"/>
    </source>
</evidence>
<dbReference type="Proteomes" id="UP000794436">
    <property type="component" value="Unassembled WGS sequence"/>
</dbReference>